<feature type="domain" description="2-C-methyl-D-erythritol 2,4-cyclodiphosphate synthase" evidence="3">
    <location>
        <begin position="2"/>
        <end position="150"/>
    </location>
</feature>
<dbReference type="Proteomes" id="UP000254792">
    <property type="component" value="Chromosome"/>
</dbReference>
<dbReference type="PANTHER" id="PTHR43181:SF1">
    <property type="entry name" value="2-C-METHYL-D-ERYTHRITOL 2,4-CYCLODIPHOSPHATE SYNTHASE, CHLOROPLASTIC"/>
    <property type="match status" value="1"/>
</dbReference>
<evidence type="ECO:0000259" key="3">
    <source>
        <dbReference type="Pfam" id="PF02542"/>
    </source>
</evidence>
<protein>
    <recommendedName>
        <fullName evidence="1 2">2-C-methyl-D-erythritol 2,4-cyclodiphosphate synthase</fullName>
        <shortName evidence="1">MECDP-synthase</shortName>
        <shortName evidence="1">MECPP-synthase</shortName>
        <shortName evidence="1">MECPS</shortName>
        <ecNumber evidence="1 2">4.6.1.12</ecNumber>
    </recommendedName>
</protein>
<feature type="binding site" evidence="1">
    <location>
        <begin position="62"/>
        <end position="66"/>
    </location>
    <ligand>
        <name>4-CDP-2-C-methyl-D-erythritol 2-phosphate</name>
        <dbReference type="ChEBI" id="CHEBI:57919"/>
    </ligand>
</feature>
<dbReference type="EC" id="4.6.1.12" evidence="1 2"/>
<comment type="pathway">
    <text evidence="1">Isoprenoid biosynthesis; isopentenyl diphosphate biosynthesis via DXP pathway; isopentenyl diphosphate from 1-deoxy-D-xylulose 5-phosphate: step 4/6.</text>
</comment>
<comment type="subunit">
    <text evidence="1">Homotrimer.</text>
</comment>
<evidence type="ECO:0000313" key="4">
    <source>
        <dbReference type="EMBL" id="AXK50906.1"/>
    </source>
</evidence>
<feature type="binding site" evidence="1">
    <location>
        <position position="43"/>
    </location>
    <ligand>
        <name>a divalent metal cation</name>
        <dbReference type="ChEBI" id="CHEBI:60240"/>
    </ligand>
</feature>
<gene>
    <name evidence="1 4" type="primary">ispF</name>
    <name evidence="4" type="ORF">SALLE_v1c02300</name>
</gene>
<accession>A0A345Z2S7</accession>
<dbReference type="GO" id="GO:0019288">
    <property type="term" value="P:isopentenyl diphosphate biosynthetic process, methylerythritol 4-phosphate pathway"/>
    <property type="evidence" value="ECO:0007669"/>
    <property type="project" value="UniProtKB-UniRule"/>
</dbReference>
<dbReference type="GO" id="GO:0016114">
    <property type="term" value="P:terpenoid biosynthetic process"/>
    <property type="evidence" value="ECO:0007669"/>
    <property type="project" value="InterPro"/>
</dbReference>
<comment type="cofactor">
    <cofactor evidence="1">
        <name>a divalent metal cation</name>
        <dbReference type="ChEBI" id="CHEBI:60240"/>
    </cofactor>
    <text evidence="1">Binds 1 divalent metal cation per subunit.</text>
</comment>
<organism evidence="4 5">
    <name type="scientific">Spiroplasma alleghenense</name>
    <dbReference type="NCBI Taxonomy" id="216931"/>
    <lineage>
        <taxon>Bacteria</taxon>
        <taxon>Bacillati</taxon>
        <taxon>Mycoplasmatota</taxon>
        <taxon>Mollicutes</taxon>
        <taxon>Entomoplasmatales</taxon>
        <taxon>Spiroplasmataceae</taxon>
        <taxon>Spiroplasma</taxon>
    </lineage>
</organism>
<feature type="binding site" evidence="1">
    <location>
        <position position="9"/>
    </location>
    <ligand>
        <name>a divalent metal cation</name>
        <dbReference type="ChEBI" id="CHEBI:60240"/>
    </ligand>
</feature>
<dbReference type="Pfam" id="PF02542">
    <property type="entry name" value="YgbB"/>
    <property type="match status" value="1"/>
</dbReference>
<keyword evidence="1 2" id="KW-0456">Lyase</keyword>
<dbReference type="UniPathway" id="UPA00056">
    <property type="reaction ID" value="UER00095"/>
</dbReference>
<dbReference type="GO" id="GO:0008685">
    <property type="term" value="F:2-C-methyl-D-erythritol 2,4-cyclodiphosphate synthase activity"/>
    <property type="evidence" value="ECO:0007669"/>
    <property type="project" value="UniProtKB-UniRule"/>
</dbReference>
<dbReference type="AlphaFoldDB" id="A0A345Z2S7"/>
<sequence>MFRIGQSTDIHNLVAGDHIILGQTKITCPLKVEAISDGDVLTHAICEAIIGALGLGDLGDHFPEGEQKQGFSSIKIIEYCNKLLELRNYEIGNIDSLIILDSPKLSEHKINIRNNLTKLFKLKSELLNIKATTSERNFTNIIQVNAVVILKEIK</sequence>
<feature type="binding site" evidence="1">
    <location>
        <begin position="57"/>
        <end position="59"/>
    </location>
    <ligand>
        <name>4-CDP-2-C-methyl-D-erythritol 2-phosphate</name>
        <dbReference type="ChEBI" id="CHEBI:57919"/>
    </ligand>
</feature>
<reference evidence="4 5" key="1">
    <citation type="submission" date="2018-07" db="EMBL/GenBank/DDBJ databases">
        <title>Complete genome sequence of Spiroplasma alleghenense PLHS-1 (ATCC 51752).</title>
        <authorList>
            <person name="Chou L."/>
            <person name="Lee T.-Y."/>
            <person name="Tsai Y.-M."/>
            <person name="Kuo C.-H."/>
        </authorList>
    </citation>
    <scope>NUCLEOTIDE SEQUENCE [LARGE SCALE GENOMIC DNA]</scope>
    <source>
        <strain evidence="4 5">PLHS-1</strain>
    </source>
</reference>
<comment type="similarity">
    <text evidence="1 2">Belongs to the IspF family.</text>
</comment>
<feature type="binding site" evidence="1">
    <location>
        <position position="11"/>
    </location>
    <ligand>
        <name>a divalent metal cation</name>
        <dbReference type="ChEBI" id="CHEBI:60240"/>
    </ligand>
</feature>
<evidence type="ECO:0000256" key="2">
    <source>
        <dbReference type="RuleBase" id="RU004395"/>
    </source>
</evidence>
<proteinExistence type="inferred from homology"/>
<dbReference type="InterPro" id="IPR036571">
    <property type="entry name" value="MECDP_synthase_sf"/>
</dbReference>
<feature type="binding site" evidence="1">
    <location>
        <begin position="9"/>
        <end position="11"/>
    </location>
    <ligand>
        <name>4-CDP-2-C-methyl-D-erythritol 2-phosphate</name>
        <dbReference type="ChEBI" id="CHEBI:57919"/>
    </ligand>
</feature>
<name>A0A345Z2S7_9MOLU</name>
<keyword evidence="5" id="KW-1185">Reference proteome</keyword>
<feature type="binding site" evidence="1">
    <location>
        <begin position="132"/>
        <end position="135"/>
    </location>
    <ligand>
        <name>4-CDP-2-C-methyl-D-erythritol 2-phosphate</name>
        <dbReference type="ChEBI" id="CHEBI:57919"/>
    </ligand>
</feature>
<evidence type="ECO:0000256" key="1">
    <source>
        <dbReference type="HAMAP-Rule" id="MF_00107"/>
    </source>
</evidence>
<comment type="catalytic activity">
    <reaction evidence="1 2">
        <text>4-CDP-2-C-methyl-D-erythritol 2-phosphate = 2-C-methyl-D-erythritol 2,4-cyclic diphosphate + CMP</text>
        <dbReference type="Rhea" id="RHEA:23864"/>
        <dbReference type="ChEBI" id="CHEBI:57919"/>
        <dbReference type="ChEBI" id="CHEBI:58483"/>
        <dbReference type="ChEBI" id="CHEBI:60377"/>
        <dbReference type="EC" id="4.6.1.12"/>
    </reaction>
</comment>
<dbReference type="SUPFAM" id="SSF69765">
    <property type="entry name" value="IpsF-like"/>
    <property type="match status" value="1"/>
</dbReference>
<dbReference type="OrthoDB" id="9804336at2"/>
<dbReference type="GO" id="GO:0046872">
    <property type="term" value="F:metal ion binding"/>
    <property type="evidence" value="ECO:0007669"/>
    <property type="project" value="UniProtKB-KW"/>
</dbReference>
<dbReference type="PANTHER" id="PTHR43181">
    <property type="entry name" value="2-C-METHYL-D-ERYTHRITOL 2,4-CYCLODIPHOSPHATE SYNTHASE, CHLOROPLASTIC"/>
    <property type="match status" value="1"/>
</dbReference>
<comment type="caution">
    <text evidence="1">Lacks conserved residue(s) required for the propagation of feature annotation.</text>
</comment>
<dbReference type="RefSeq" id="WP_115557827.1">
    <property type="nucleotide sequence ID" value="NZ_CP031376.1"/>
</dbReference>
<evidence type="ECO:0000313" key="5">
    <source>
        <dbReference type="Proteomes" id="UP000254792"/>
    </source>
</evidence>
<dbReference type="EMBL" id="CP031376">
    <property type="protein sequence ID" value="AXK50906.1"/>
    <property type="molecule type" value="Genomic_DNA"/>
</dbReference>
<feature type="site" description="Transition state stabilizer" evidence="1">
    <location>
        <position position="133"/>
    </location>
</feature>
<dbReference type="Gene3D" id="3.30.1330.50">
    <property type="entry name" value="2-C-methyl-D-erythritol 2,4-cyclodiphosphate synthase"/>
    <property type="match status" value="1"/>
</dbReference>
<dbReference type="CDD" id="cd00554">
    <property type="entry name" value="MECDP_synthase"/>
    <property type="match status" value="1"/>
</dbReference>
<dbReference type="InterPro" id="IPR003526">
    <property type="entry name" value="MECDP_synthase"/>
</dbReference>
<dbReference type="KEGG" id="salx:SALLE_v1c02300"/>
<dbReference type="NCBIfam" id="TIGR00151">
    <property type="entry name" value="ispF"/>
    <property type="match status" value="1"/>
</dbReference>
<keyword evidence="1 2" id="KW-0414">Isoprene biosynthesis</keyword>
<comment type="function">
    <text evidence="1">Involved in the biosynthesis of isopentenyl diphosphate (IPP) and dimethylallyl diphosphate (DMAPP), two major building blocks of isoprenoid compounds. Catalyzes the conversion of 4-diphosphocytidyl-2-C-methyl-D-erythritol 2-phosphate (CDP-ME2P) to 2-C-methyl-D-erythritol 2,4-cyclodiphosphate (ME-CPP) with a corresponding release of cytidine 5-monophosphate (CMP).</text>
</comment>
<keyword evidence="1" id="KW-0479">Metal-binding</keyword>
<dbReference type="HAMAP" id="MF_00107">
    <property type="entry name" value="IspF"/>
    <property type="match status" value="1"/>
</dbReference>